<organism evidence="1 2">
    <name type="scientific">Rhodopirellula bahusiensis</name>
    <dbReference type="NCBI Taxonomy" id="2014065"/>
    <lineage>
        <taxon>Bacteria</taxon>
        <taxon>Pseudomonadati</taxon>
        <taxon>Planctomycetota</taxon>
        <taxon>Planctomycetia</taxon>
        <taxon>Pirellulales</taxon>
        <taxon>Pirellulaceae</taxon>
        <taxon>Rhodopirellula</taxon>
    </lineage>
</organism>
<keyword evidence="2" id="KW-1185">Reference proteome</keyword>
<protein>
    <submittedName>
        <fullName evidence="1">Uncharacterized protein</fullName>
    </submittedName>
</protein>
<name>A0A2G1W5T8_9BACT</name>
<evidence type="ECO:0000313" key="2">
    <source>
        <dbReference type="Proteomes" id="UP000225740"/>
    </source>
</evidence>
<reference evidence="1 2" key="1">
    <citation type="submission" date="2017-06" db="EMBL/GenBank/DDBJ databases">
        <title>Description of Rhodopirellula bahusiensis sp. nov.</title>
        <authorList>
            <person name="Kizina J."/>
            <person name="Harder J."/>
        </authorList>
    </citation>
    <scope>NUCLEOTIDE SEQUENCE [LARGE SCALE GENOMIC DNA]</scope>
    <source>
        <strain evidence="1 2">SWK21</strain>
    </source>
</reference>
<comment type="caution">
    <text evidence="1">The sequence shown here is derived from an EMBL/GenBank/DDBJ whole genome shotgun (WGS) entry which is preliminary data.</text>
</comment>
<dbReference type="Proteomes" id="UP000225740">
    <property type="component" value="Unassembled WGS sequence"/>
</dbReference>
<evidence type="ECO:0000313" key="1">
    <source>
        <dbReference type="EMBL" id="PHQ34009.1"/>
    </source>
</evidence>
<dbReference type="EMBL" id="NIZW01000013">
    <property type="protein sequence ID" value="PHQ34009.1"/>
    <property type="molecule type" value="Genomic_DNA"/>
</dbReference>
<accession>A0A2G1W5T8</accession>
<gene>
    <name evidence="1" type="ORF">CEE69_17035</name>
</gene>
<dbReference type="AlphaFoldDB" id="A0A2G1W5T8"/>
<proteinExistence type="predicted"/>
<sequence length="87" mass="9946">MPAPTTRHRVVKMQIVRRDCEYLPKFIGTGNQYATGPNRHRLNQSSGSRFNVQQCEPGQFRSSILNQQLSMSFDDAHAVPFSAHPRF</sequence>